<keyword evidence="4" id="KW-0472">Membrane</keyword>
<reference evidence="7" key="1">
    <citation type="journal article" date="2020" name="Genome Biol.">
        <title>Gamete binning: chromosome-level and haplotype-resolved genome assembly enabled by high-throughput single-cell sequencing of gamete genomes.</title>
        <authorList>
            <person name="Campoy J.A."/>
            <person name="Sun H."/>
            <person name="Goel M."/>
            <person name="Jiao W.-B."/>
            <person name="Folz-Donahue K."/>
            <person name="Wang N."/>
            <person name="Rubio M."/>
            <person name="Liu C."/>
            <person name="Kukat C."/>
            <person name="Ruiz D."/>
            <person name="Huettel B."/>
            <person name="Schneeberger K."/>
        </authorList>
    </citation>
    <scope>NUCLEOTIDE SEQUENCE [LARGE SCALE GENOMIC DNA]</scope>
    <source>
        <strain evidence="7">cv. Rojo Pasion</strain>
    </source>
</reference>
<dbReference type="PANTHER" id="PTHR34836:SF7">
    <property type="entry name" value="RECEPTOR LIGAND BINDING REGION DOMAIN-CONTAINING PROTEIN"/>
    <property type="match status" value="1"/>
</dbReference>
<feature type="domain" description="Receptor ligand binding region" evidence="5">
    <location>
        <begin position="2"/>
        <end position="76"/>
    </location>
</feature>
<proteinExistence type="predicted"/>
<evidence type="ECO:0000259" key="5">
    <source>
        <dbReference type="Pfam" id="PF01094"/>
    </source>
</evidence>
<dbReference type="AlphaFoldDB" id="A0A6J5VYR0"/>
<gene>
    <name evidence="6" type="ORF">ORAREDHAP_LOCUS1390</name>
</gene>
<dbReference type="InterPro" id="IPR015683">
    <property type="entry name" value="Ionotropic_Glu_rcpt"/>
</dbReference>
<dbReference type="Proteomes" id="UP000507245">
    <property type="component" value="Unassembled WGS sequence"/>
</dbReference>
<accession>A0A6J5VYR0</accession>
<sequence length="95" mass="10419">MGMETRIFLVHMTASLGSKVFVHAKEAGIMSKGYAWITTAGLSTLLHPKMEEAKVTGSMEGVLGVRPYEVGKPKDEDIHLSKFKLGVKRIAGRFN</sequence>
<comment type="subcellular location">
    <subcellularLocation>
        <location evidence="1">Membrane</location>
    </subcellularLocation>
</comment>
<keyword evidence="2" id="KW-0812">Transmembrane</keyword>
<keyword evidence="7" id="KW-1185">Reference proteome</keyword>
<dbReference type="SUPFAM" id="SSF53822">
    <property type="entry name" value="Periplasmic binding protein-like I"/>
    <property type="match status" value="1"/>
</dbReference>
<dbReference type="InterPro" id="IPR028082">
    <property type="entry name" value="Peripla_BP_I"/>
</dbReference>
<dbReference type="InterPro" id="IPR001828">
    <property type="entry name" value="ANF_lig-bd_rcpt"/>
</dbReference>
<name>A0A6J5VYR0_PRUAR</name>
<dbReference type="PANTHER" id="PTHR34836">
    <property type="entry name" value="OS06G0188250 PROTEIN"/>
    <property type="match status" value="1"/>
</dbReference>
<evidence type="ECO:0000256" key="4">
    <source>
        <dbReference type="ARBA" id="ARBA00023136"/>
    </source>
</evidence>
<protein>
    <recommendedName>
        <fullName evidence="5">Receptor ligand binding region domain-containing protein</fullName>
    </recommendedName>
</protein>
<dbReference type="GO" id="GO:0016020">
    <property type="term" value="C:membrane"/>
    <property type="evidence" value="ECO:0007669"/>
    <property type="project" value="UniProtKB-SubCell"/>
</dbReference>
<dbReference type="OrthoDB" id="5984008at2759"/>
<organism evidence="6 7">
    <name type="scientific">Prunus armeniaca</name>
    <name type="common">Apricot</name>
    <name type="synonym">Armeniaca vulgaris</name>
    <dbReference type="NCBI Taxonomy" id="36596"/>
    <lineage>
        <taxon>Eukaryota</taxon>
        <taxon>Viridiplantae</taxon>
        <taxon>Streptophyta</taxon>
        <taxon>Embryophyta</taxon>
        <taxon>Tracheophyta</taxon>
        <taxon>Spermatophyta</taxon>
        <taxon>Magnoliopsida</taxon>
        <taxon>eudicotyledons</taxon>
        <taxon>Gunneridae</taxon>
        <taxon>Pentapetalae</taxon>
        <taxon>rosids</taxon>
        <taxon>fabids</taxon>
        <taxon>Rosales</taxon>
        <taxon>Rosaceae</taxon>
        <taxon>Amygdaloideae</taxon>
        <taxon>Amygdaleae</taxon>
        <taxon>Prunus</taxon>
    </lineage>
</organism>
<dbReference type="Gene3D" id="3.40.50.2300">
    <property type="match status" value="1"/>
</dbReference>
<evidence type="ECO:0000256" key="1">
    <source>
        <dbReference type="ARBA" id="ARBA00004370"/>
    </source>
</evidence>
<evidence type="ECO:0000313" key="7">
    <source>
        <dbReference type="Proteomes" id="UP000507245"/>
    </source>
</evidence>
<dbReference type="EMBL" id="CAEKKB010000001">
    <property type="protein sequence ID" value="CAB4292797.1"/>
    <property type="molecule type" value="Genomic_DNA"/>
</dbReference>
<evidence type="ECO:0000256" key="3">
    <source>
        <dbReference type="ARBA" id="ARBA00022989"/>
    </source>
</evidence>
<keyword evidence="3" id="KW-1133">Transmembrane helix</keyword>
<evidence type="ECO:0000313" key="6">
    <source>
        <dbReference type="EMBL" id="CAB4292797.1"/>
    </source>
</evidence>
<evidence type="ECO:0000256" key="2">
    <source>
        <dbReference type="ARBA" id="ARBA00022692"/>
    </source>
</evidence>
<dbReference type="Pfam" id="PF01094">
    <property type="entry name" value="ANF_receptor"/>
    <property type="match status" value="1"/>
</dbReference>